<dbReference type="GO" id="GO:0008233">
    <property type="term" value="F:peptidase activity"/>
    <property type="evidence" value="ECO:0007669"/>
    <property type="project" value="UniProtKB-KW"/>
</dbReference>
<feature type="transmembrane region" description="Helical" evidence="7">
    <location>
        <begin position="213"/>
        <end position="236"/>
    </location>
</feature>
<sequence length="371" mass="43618">MMNYKVIKTKEIPPRYILESGEKLFSINDVLFDILTEYNLCGDYDRISKRINDKYKDDSLTDGKFIEDSIRDVQNLIDKNEKEGGNYIKNRVKIMRGEMANRVYNILSFLFDKSLFTLCSVLFSLITFLFFYINDIGIYESYEIIYDNFSVENVIVLYLFFLVVIFLHEMGHAAATYSFGEQPKEIGFGMYFIFPVLYTDTTNIWKLKKKERIIVNLGGIYIQLIINIILVMLYYILNNNLVLILIISNTISIITSLNPFFRYDGYWIYSDLFQISNLKNKTSELTRILFFSPHRMKEVVHQKPLLIYSILNLVFWIFVTIYLFIYIYSSAGEIQNIIHSKDWISISSIRLLSSIIFVCIGVFNLVKTIKN</sequence>
<keyword evidence="9" id="KW-0645">Protease</keyword>
<feature type="transmembrane region" description="Helical" evidence="7">
    <location>
        <begin position="305"/>
        <end position="328"/>
    </location>
</feature>
<name>A0A7Z8YSW4_9FLAO</name>
<organism evidence="9 10">
    <name type="scientific">Bergeyella zoohelcum</name>
    <dbReference type="NCBI Taxonomy" id="1015"/>
    <lineage>
        <taxon>Bacteria</taxon>
        <taxon>Pseudomonadati</taxon>
        <taxon>Bacteroidota</taxon>
        <taxon>Flavobacteriia</taxon>
        <taxon>Flavobacteriales</taxon>
        <taxon>Weeksellaceae</taxon>
        <taxon>Bergeyella</taxon>
    </lineage>
</organism>
<dbReference type="AlphaFoldDB" id="A0A7Z8YSW4"/>
<dbReference type="Proteomes" id="UP000270205">
    <property type="component" value="Unassembled WGS sequence"/>
</dbReference>
<keyword evidence="4 7" id="KW-0812">Transmembrane</keyword>
<dbReference type="GO" id="GO:0016020">
    <property type="term" value="C:membrane"/>
    <property type="evidence" value="ECO:0007669"/>
    <property type="project" value="UniProtKB-SubCell"/>
</dbReference>
<evidence type="ECO:0000313" key="9">
    <source>
        <dbReference type="EMBL" id="VDH06570.1"/>
    </source>
</evidence>
<evidence type="ECO:0000256" key="5">
    <source>
        <dbReference type="ARBA" id="ARBA00022989"/>
    </source>
</evidence>
<dbReference type="EMBL" id="UYIV01000002">
    <property type="protein sequence ID" value="VDH06570.1"/>
    <property type="molecule type" value="Genomic_DNA"/>
</dbReference>
<comment type="subcellular location">
    <subcellularLocation>
        <location evidence="2">Membrane</location>
        <topology evidence="2">Multi-pass membrane protein</topology>
    </subcellularLocation>
</comment>
<evidence type="ECO:0000256" key="7">
    <source>
        <dbReference type="SAM" id="Phobius"/>
    </source>
</evidence>
<feature type="transmembrane region" description="Helical" evidence="7">
    <location>
        <begin position="242"/>
        <end position="261"/>
    </location>
</feature>
<evidence type="ECO:0000256" key="2">
    <source>
        <dbReference type="ARBA" id="ARBA00004141"/>
    </source>
</evidence>
<dbReference type="Pfam" id="PF02163">
    <property type="entry name" value="Peptidase_M50"/>
    <property type="match status" value="1"/>
</dbReference>
<proteinExistence type="inferred from homology"/>
<feature type="transmembrane region" description="Helical" evidence="7">
    <location>
        <begin position="115"/>
        <end position="133"/>
    </location>
</feature>
<comment type="caution">
    <text evidence="9">The sequence shown here is derived from an EMBL/GenBank/DDBJ whole genome shotgun (WGS) entry which is preliminary data.</text>
</comment>
<evidence type="ECO:0000256" key="3">
    <source>
        <dbReference type="ARBA" id="ARBA00007931"/>
    </source>
</evidence>
<feature type="transmembrane region" description="Helical" evidence="7">
    <location>
        <begin position="348"/>
        <end position="366"/>
    </location>
</feature>
<evidence type="ECO:0000256" key="1">
    <source>
        <dbReference type="ARBA" id="ARBA00001947"/>
    </source>
</evidence>
<keyword evidence="9" id="KW-0378">Hydrolase</keyword>
<evidence type="ECO:0000256" key="4">
    <source>
        <dbReference type="ARBA" id="ARBA00022692"/>
    </source>
</evidence>
<feature type="transmembrane region" description="Helical" evidence="7">
    <location>
        <begin position="145"/>
        <end position="167"/>
    </location>
</feature>
<reference evidence="9 10" key="1">
    <citation type="submission" date="2018-11" db="EMBL/GenBank/DDBJ databases">
        <authorList>
            <consortium name="Pathogen Informatics"/>
        </authorList>
    </citation>
    <scope>NUCLEOTIDE SEQUENCE [LARGE SCALE GENOMIC DNA]</scope>
    <source>
        <strain evidence="9 10">NCTC12929</strain>
    </source>
</reference>
<dbReference type="GO" id="GO:0006508">
    <property type="term" value="P:proteolysis"/>
    <property type="evidence" value="ECO:0007669"/>
    <property type="project" value="UniProtKB-KW"/>
</dbReference>
<gene>
    <name evidence="9" type="ORF">NCTC12929_02226</name>
</gene>
<protein>
    <submittedName>
        <fullName evidence="9">Zn-dependent proteases</fullName>
    </submittedName>
</protein>
<comment type="similarity">
    <text evidence="3">Belongs to the peptidase M50B family.</text>
</comment>
<evidence type="ECO:0000259" key="8">
    <source>
        <dbReference type="Pfam" id="PF02163"/>
    </source>
</evidence>
<evidence type="ECO:0000256" key="6">
    <source>
        <dbReference type="ARBA" id="ARBA00023136"/>
    </source>
</evidence>
<dbReference type="RefSeq" id="WP_002664675.1">
    <property type="nucleotide sequence ID" value="NZ_UFTL01000002.1"/>
</dbReference>
<comment type="cofactor">
    <cofactor evidence="1">
        <name>Zn(2+)</name>
        <dbReference type="ChEBI" id="CHEBI:29105"/>
    </cofactor>
</comment>
<keyword evidence="5 7" id="KW-1133">Transmembrane helix</keyword>
<feature type="domain" description="Peptidase M50" evidence="8">
    <location>
        <begin position="159"/>
        <end position="335"/>
    </location>
</feature>
<accession>A0A7Z8YSW4</accession>
<dbReference type="InterPro" id="IPR008915">
    <property type="entry name" value="Peptidase_M50"/>
</dbReference>
<keyword evidence="6 7" id="KW-0472">Membrane</keyword>
<evidence type="ECO:0000313" key="10">
    <source>
        <dbReference type="Proteomes" id="UP000270205"/>
    </source>
</evidence>